<evidence type="ECO:0000313" key="9">
    <source>
        <dbReference type="Proteomes" id="UP000275267"/>
    </source>
</evidence>
<organism evidence="8 9">
    <name type="scientific">Panicum miliaceum</name>
    <name type="common">Proso millet</name>
    <name type="synonym">Broomcorn millet</name>
    <dbReference type="NCBI Taxonomy" id="4540"/>
    <lineage>
        <taxon>Eukaryota</taxon>
        <taxon>Viridiplantae</taxon>
        <taxon>Streptophyta</taxon>
        <taxon>Embryophyta</taxon>
        <taxon>Tracheophyta</taxon>
        <taxon>Spermatophyta</taxon>
        <taxon>Magnoliopsida</taxon>
        <taxon>Liliopsida</taxon>
        <taxon>Poales</taxon>
        <taxon>Poaceae</taxon>
        <taxon>PACMAD clade</taxon>
        <taxon>Panicoideae</taxon>
        <taxon>Panicodae</taxon>
        <taxon>Paniceae</taxon>
        <taxon>Panicinae</taxon>
        <taxon>Panicum</taxon>
        <taxon>Panicum sect. Panicum</taxon>
    </lineage>
</organism>
<dbReference type="CDD" id="cd00086">
    <property type="entry name" value="homeodomain"/>
    <property type="match status" value="1"/>
</dbReference>
<dbReference type="SUPFAM" id="SSF46689">
    <property type="entry name" value="Homeodomain-like"/>
    <property type="match status" value="1"/>
</dbReference>
<feature type="domain" description="Homeobox" evidence="7">
    <location>
        <begin position="83"/>
        <end position="143"/>
    </location>
</feature>
<evidence type="ECO:0000256" key="6">
    <source>
        <dbReference type="SAM" id="MobiDB-lite"/>
    </source>
</evidence>
<feature type="region of interest" description="Disordered" evidence="6">
    <location>
        <begin position="24"/>
        <end position="45"/>
    </location>
</feature>
<accession>A0A3L6RCS6</accession>
<reference evidence="9" key="1">
    <citation type="journal article" date="2019" name="Nat. Commun.">
        <title>The genome of broomcorn millet.</title>
        <authorList>
            <person name="Zou C."/>
            <person name="Miki D."/>
            <person name="Li D."/>
            <person name="Tang Q."/>
            <person name="Xiao L."/>
            <person name="Rajput S."/>
            <person name="Deng P."/>
            <person name="Jia W."/>
            <person name="Huang R."/>
            <person name="Zhang M."/>
            <person name="Sun Y."/>
            <person name="Hu J."/>
            <person name="Fu X."/>
            <person name="Schnable P.S."/>
            <person name="Li F."/>
            <person name="Zhang H."/>
            <person name="Feng B."/>
            <person name="Zhu X."/>
            <person name="Liu R."/>
            <person name="Schnable J.C."/>
            <person name="Zhu J.-K."/>
            <person name="Zhang H."/>
        </authorList>
    </citation>
    <scope>NUCLEOTIDE SEQUENCE [LARGE SCALE GENOMIC DNA]</scope>
</reference>
<dbReference type="GO" id="GO:0005634">
    <property type="term" value="C:nucleus"/>
    <property type="evidence" value="ECO:0007669"/>
    <property type="project" value="UniProtKB-SubCell"/>
</dbReference>
<dbReference type="InterPro" id="IPR009057">
    <property type="entry name" value="Homeodomain-like_sf"/>
</dbReference>
<comment type="caution">
    <text evidence="8">The sequence shown here is derived from an EMBL/GenBank/DDBJ whole genome shotgun (WGS) entry which is preliminary data.</text>
</comment>
<feature type="region of interest" description="Disordered" evidence="6">
    <location>
        <begin position="242"/>
        <end position="269"/>
    </location>
</feature>
<dbReference type="GO" id="GO:0003677">
    <property type="term" value="F:DNA binding"/>
    <property type="evidence" value="ECO:0007669"/>
    <property type="project" value="UniProtKB-UniRule"/>
</dbReference>
<evidence type="ECO:0000259" key="7">
    <source>
        <dbReference type="PROSITE" id="PS50071"/>
    </source>
</evidence>
<keyword evidence="4 5" id="KW-0371">Homeobox</keyword>
<evidence type="ECO:0000256" key="1">
    <source>
        <dbReference type="ARBA" id="ARBA00004123"/>
    </source>
</evidence>
<gene>
    <name evidence="8" type="ORF">C2845_PM06G03110</name>
</gene>
<dbReference type="OrthoDB" id="6159439at2759"/>
<dbReference type="EMBL" id="PQIB02000009">
    <property type="protein sequence ID" value="RLM99724.1"/>
    <property type="molecule type" value="Genomic_DNA"/>
</dbReference>
<feature type="DNA-binding region" description="Homeobox" evidence="4">
    <location>
        <begin position="85"/>
        <end position="144"/>
    </location>
</feature>
<dbReference type="PANTHER" id="PTHR45714">
    <property type="entry name" value="HOMEOBOX-LEUCINE ZIPPER PROTEIN HAT14"/>
    <property type="match status" value="1"/>
</dbReference>
<sequence>MEFNGLGELGSGLELTIATPAPAGIDLNSFGSSGGNDGSSNENATELALVDTINNHPQHAEQEEDALMRSGVDVEGDAGGGPFVTRTQYRKLSKEQSDELDAAFQQNNFIDKRTKEALAERLKITPKQVDVWFLNRRSRLRKQQAEEDLMQHKKKVEELTKQKDRLQRKIDKLKKRNKELKAKLKEATTPKAAPPPPPPSQPSPSVMLVPLPAGLNTLAGLYPGFEGKVTDMAAAAATALNTQQGSAAAAALPSSSAPPVPPSDGRSSI</sequence>
<dbReference type="Proteomes" id="UP000275267">
    <property type="component" value="Unassembled WGS sequence"/>
</dbReference>
<evidence type="ECO:0000313" key="8">
    <source>
        <dbReference type="EMBL" id="RLM99724.1"/>
    </source>
</evidence>
<evidence type="ECO:0000256" key="5">
    <source>
        <dbReference type="RuleBase" id="RU000682"/>
    </source>
</evidence>
<dbReference type="Pfam" id="PF00046">
    <property type="entry name" value="Homeodomain"/>
    <property type="match status" value="1"/>
</dbReference>
<dbReference type="AlphaFoldDB" id="A0A3L6RCS6"/>
<proteinExistence type="predicted"/>
<keyword evidence="4 5" id="KW-0539">Nucleus</keyword>
<feature type="compositionally biased region" description="Pro residues" evidence="6">
    <location>
        <begin position="192"/>
        <end position="202"/>
    </location>
</feature>
<feature type="region of interest" description="Disordered" evidence="6">
    <location>
        <begin position="181"/>
        <end position="208"/>
    </location>
</feature>
<dbReference type="InterPro" id="IPR050762">
    <property type="entry name" value="HD-ZIP_Homeobox_LZ_Class_II"/>
</dbReference>
<feature type="compositionally biased region" description="Low complexity" evidence="6">
    <location>
        <begin position="246"/>
        <end position="255"/>
    </location>
</feature>
<keyword evidence="9" id="KW-1185">Reference proteome</keyword>
<comment type="subcellular location">
    <subcellularLocation>
        <location evidence="1 4 5">Nucleus</location>
    </subcellularLocation>
</comment>
<keyword evidence="2" id="KW-0805">Transcription regulation</keyword>
<dbReference type="PROSITE" id="PS50071">
    <property type="entry name" value="HOMEOBOX_2"/>
    <property type="match status" value="1"/>
</dbReference>
<evidence type="ECO:0000256" key="4">
    <source>
        <dbReference type="PROSITE-ProRule" id="PRU00108"/>
    </source>
</evidence>
<keyword evidence="4 5" id="KW-0238">DNA-binding</keyword>
<dbReference type="PANTHER" id="PTHR45714:SF34">
    <property type="entry name" value="HOMEOBOX-LEUCINE ZIPPER PROTEIN HAT9"/>
    <property type="match status" value="1"/>
</dbReference>
<dbReference type="Gene3D" id="1.10.10.60">
    <property type="entry name" value="Homeodomain-like"/>
    <property type="match status" value="1"/>
</dbReference>
<evidence type="ECO:0000256" key="2">
    <source>
        <dbReference type="ARBA" id="ARBA00023015"/>
    </source>
</evidence>
<name>A0A3L6RCS6_PANMI</name>
<keyword evidence="3" id="KW-0804">Transcription</keyword>
<dbReference type="SMART" id="SM00389">
    <property type="entry name" value="HOX"/>
    <property type="match status" value="1"/>
</dbReference>
<evidence type="ECO:0000256" key="3">
    <source>
        <dbReference type="ARBA" id="ARBA00023163"/>
    </source>
</evidence>
<protein>
    <submittedName>
        <fullName evidence="8">Homeobox-leucine zipper protein HOX3-like</fullName>
    </submittedName>
</protein>
<dbReference type="InterPro" id="IPR001356">
    <property type="entry name" value="HD"/>
</dbReference>